<dbReference type="PANTHER" id="PTHR47618:SF1">
    <property type="entry name" value="BIFUNCTIONAL OLIGORIBONUCLEASE AND PAP PHOSPHATASE NRNA"/>
    <property type="match status" value="1"/>
</dbReference>
<dbReference type="Proteomes" id="UP000781173">
    <property type="component" value="Unassembled WGS sequence"/>
</dbReference>
<gene>
    <name evidence="2" type="ORF">H3C67_00900</name>
</gene>
<feature type="region of interest" description="Disordered" evidence="1">
    <location>
        <begin position="356"/>
        <end position="396"/>
    </location>
</feature>
<comment type="caution">
    <text evidence="2">The sequence shown here is derived from an EMBL/GenBank/DDBJ whole genome shotgun (WGS) entry which is preliminary data.</text>
</comment>
<dbReference type="EMBL" id="JACFOF010000002">
    <property type="protein sequence ID" value="MBW7953323.1"/>
    <property type="molecule type" value="Genomic_DNA"/>
</dbReference>
<feature type="compositionally biased region" description="Basic and acidic residues" evidence="1">
    <location>
        <begin position="356"/>
        <end position="369"/>
    </location>
</feature>
<evidence type="ECO:0000256" key="1">
    <source>
        <dbReference type="SAM" id="MobiDB-lite"/>
    </source>
</evidence>
<dbReference type="InterPro" id="IPR051319">
    <property type="entry name" value="Oligoribo/pAp-PDE_c-di-AMP_PDE"/>
</dbReference>
<accession>A0A952AKQ2</accession>
<feature type="compositionally biased region" description="Basic and acidic residues" evidence="1">
    <location>
        <begin position="382"/>
        <end position="396"/>
    </location>
</feature>
<evidence type="ECO:0000313" key="3">
    <source>
        <dbReference type="Proteomes" id="UP000781173"/>
    </source>
</evidence>
<proteinExistence type="predicted"/>
<sequence>MSANSLEKIKTANTVLLALSEEADLDALAAAFALSELFRSVGKKPSILLDKKHYDEKLKALFPPGSNKFIQENEPGSLVLTIERINSSIKEIRWKEENSKLNIYITAENSNLNEKDLIIKRTGSSADITILIDLIDPKKLGNYYELNKDSLSDDRVVSLVYEGEILPIISQKALTLIQGLEIELSQQAATYLLGGIYWKTLNLTNNANSSILITAGNLAKKTNDISEAINIANIKLEQSEIKILQKLNSEMQDRGDGVFTCIVDELSLMPSPRLFNRFFASLPMKKGRAIIAVFGSKNTKESLVLVKPIEKSVRRIIEQKFESRSIPEGLVIMIKSEPQVAMTTILDVLNPKPEIPKVPKQEITPKEIDPLAAATDIPEPLDLEKLSSTEPLKDNY</sequence>
<evidence type="ECO:0000313" key="2">
    <source>
        <dbReference type="EMBL" id="MBW7953323.1"/>
    </source>
</evidence>
<protein>
    <submittedName>
        <fullName evidence="2">Uncharacterized protein</fullName>
    </submittedName>
</protein>
<dbReference type="AlphaFoldDB" id="A0A952AKQ2"/>
<dbReference type="InterPro" id="IPR038763">
    <property type="entry name" value="DHH_sf"/>
</dbReference>
<organism evidence="2 3">
    <name type="scientific">Candidatus Dojkabacteria bacterium</name>
    <dbReference type="NCBI Taxonomy" id="2099670"/>
    <lineage>
        <taxon>Bacteria</taxon>
        <taxon>Candidatus Dojkabacteria</taxon>
    </lineage>
</organism>
<dbReference type="SUPFAM" id="SSF64182">
    <property type="entry name" value="DHH phosphoesterases"/>
    <property type="match status" value="1"/>
</dbReference>
<name>A0A952AKQ2_9BACT</name>
<dbReference type="Gene3D" id="3.90.1640.10">
    <property type="entry name" value="inorganic pyrophosphatase (n-terminal core)"/>
    <property type="match status" value="1"/>
</dbReference>
<dbReference type="PANTHER" id="PTHR47618">
    <property type="entry name" value="BIFUNCTIONAL OLIGORIBONUCLEASE AND PAP PHOSPHATASE NRNA"/>
    <property type="match status" value="1"/>
</dbReference>
<reference evidence="2" key="1">
    <citation type="journal article" date="2022" name="ISME J.">
        <title>A general approach to explore prokaryotic protein glycosylation reveals the unique surface layer modulation of an anammox bacterium.</title>
        <authorList>
            <person name="Pabst M."/>
            <person name="Grouzdev D.S."/>
            <person name="Lawson C.E."/>
            <person name="Kleikamp H.B.C."/>
            <person name="de Ram C."/>
            <person name="Louwen R."/>
            <person name="Lin Y.M."/>
            <person name="Lucker S."/>
            <person name="van Loosdrecht M.C.M."/>
            <person name="Laureni M."/>
        </authorList>
    </citation>
    <scope>NUCLEOTIDE SEQUENCE</scope>
    <source>
        <strain evidence="2">BROCD043</strain>
    </source>
</reference>